<keyword evidence="2" id="KW-1185">Reference proteome</keyword>
<accession>A0A2P6MM93</accession>
<evidence type="ECO:0000313" key="2">
    <source>
        <dbReference type="Proteomes" id="UP000241769"/>
    </source>
</evidence>
<gene>
    <name evidence="1" type="ORF">PROFUN_17095</name>
</gene>
<dbReference type="InParanoid" id="A0A2P6MM93"/>
<organism evidence="1 2">
    <name type="scientific">Planoprotostelium fungivorum</name>
    <dbReference type="NCBI Taxonomy" id="1890364"/>
    <lineage>
        <taxon>Eukaryota</taxon>
        <taxon>Amoebozoa</taxon>
        <taxon>Evosea</taxon>
        <taxon>Variosea</taxon>
        <taxon>Cavosteliida</taxon>
        <taxon>Cavosteliaceae</taxon>
        <taxon>Planoprotostelium</taxon>
    </lineage>
</organism>
<dbReference type="AlphaFoldDB" id="A0A2P6MM93"/>
<reference evidence="1 2" key="1">
    <citation type="journal article" date="2018" name="Genome Biol. Evol.">
        <title>Multiple Roots of Fruiting Body Formation in Amoebozoa.</title>
        <authorList>
            <person name="Hillmann F."/>
            <person name="Forbes G."/>
            <person name="Novohradska S."/>
            <person name="Ferling I."/>
            <person name="Riege K."/>
            <person name="Groth M."/>
            <person name="Westermann M."/>
            <person name="Marz M."/>
            <person name="Spaller T."/>
            <person name="Winckler T."/>
            <person name="Schaap P."/>
            <person name="Glockner G."/>
        </authorList>
    </citation>
    <scope>NUCLEOTIDE SEQUENCE [LARGE SCALE GENOMIC DNA]</scope>
    <source>
        <strain evidence="1 2">Jena</strain>
    </source>
</reference>
<sequence length="95" mass="10773">NPTIQHWNINIGTQTLDAVCFDISSLMQGNFNDRCFLLLGLYFQSDFTVSIIIEGYQVPSTFGGRMSDFKIQTSKGNRNHGPFPNSCFDLEYLLI</sequence>
<comment type="caution">
    <text evidence="1">The sequence shown here is derived from an EMBL/GenBank/DDBJ whole genome shotgun (WGS) entry which is preliminary data.</text>
</comment>
<name>A0A2P6MM93_9EUKA</name>
<feature type="non-terminal residue" evidence="1">
    <location>
        <position position="1"/>
    </location>
</feature>
<protein>
    <submittedName>
        <fullName evidence="1">Uncharacterized protein</fullName>
    </submittedName>
</protein>
<dbReference type="Proteomes" id="UP000241769">
    <property type="component" value="Unassembled WGS sequence"/>
</dbReference>
<dbReference type="EMBL" id="MDYQ01000803">
    <property type="protein sequence ID" value="PRP72823.1"/>
    <property type="molecule type" value="Genomic_DNA"/>
</dbReference>
<evidence type="ECO:0000313" key="1">
    <source>
        <dbReference type="EMBL" id="PRP72823.1"/>
    </source>
</evidence>
<proteinExistence type="predicted"/>